<gene>
    <name evidence="1" type="primary">Cnig_chr_X.g22878</name>
    <name evidence="1" type="ORF">B9Z55_022878</name>
</gene>
<evidence type="ECO:0000313" key="1">
    <source>
        <dbReference type="EMBL" id="PIC16194.1"/>
    </source>
</evidence>
<dbReference type="AlphaFoldDB" id="A0A2G5SM54"/>
<proteinExistence type="predicted"/>
<organism evidence="1 2">
    <name type="scientific">Caenorhabditis nigoni</name>
    <dbReference type="NCBI Taxonomy" id="1611254"/>
    <lineage>
        <taxon>Eukaryota</taxon>
        <taxon>Metazoa</taxon>
        <taxon>Ecdysozoa</taxon>
        <taxon>Nematoda</taxon>
        <taxon>Chromadorea</taxon>
        <taxon>Rhabditida</taxon>
        <taxon>Rhabditina</taxon>
        <taxon>Rhabditomorpha</taxon>
        <taxon>Rhabditoidea</taxon>
        <taxon>Rhabditidae</taxon>
        <taxon>Peloderinae</taxon>
        <taxon>Caenorhabditis</taxon>
    </lineage>
</organism>
<name>A0A2G5SM54_9PELO</name>
<reference evidence="2" key="1">
    <citation type="submission" date="2017-10" db="EMBL/GenBank/DDBJ databases">
        <title>Rapid genome shrinkage in a self-fertile nematode reveals novel sperm competition proteins.</title>
        <authorList>
            <person name="Yin D."/>
            <person name="Schwarz E.M."/>
            <person name="Thomas C.G."/>
            <person name="Felde R.L."/>
            <person name="Korf I.F."/>
            <person name="Cutter A.D."/>
            <person name="Schartner C.M."/>
            <person name="Ralston E.J."/>
            <person name="Meyer B.J."/>
            <person name="Haag E.S."/>
        </authorList>
    </citation>
    <scope>NUCLEOTIDE SEQUENCE [LARGE SCALE GENOMIC DNA]</scope>
    <source>
        <strain evidence="2">JU1422</strain>
    </source>
</reference>
<accession>A0A2G5SM54</accession>
<protein>
    <submittedName>
        <fullName evidence="1">Uncharacterized protein</fullName>
    </submittedName>
</protein>
<evidence type="ECO:0000313" key="2">
    <source>
        <dbReference type="Proteomes" id="UP000230233"/>
    </source>
</evidence>
<dbReference type="Proteomes" id="UP000230233">
    <property type="component" value="Chromosome X"/>
</dbReference>
<comment type="caution">
    <text evidence="1">The sequence shown here is derived from an EMBL/GenBank/DDBJ whole genome shotgun (WGS) entry which is preliminary data.</text>
</comment>
<dbReference type="EMBL" id="PDUG01000006">
    <property type="protein sequence ID" value="PIC16194.1"/>
    <property type="molecule type" value="Genomic_DNA"/>
</dbReference>
<keyword evidence="2" id="KW-1185">Reference proteome</keyword>
<sequence length="126" mass="14439">MIWRTRMDGHEAARLWIVIWRTRMNGLEVARVSLVDMKGRVIMDTQGAEDVEEVACCSRPLEAPYNVPNRECSGGNKSRIPANADYMGLLKPRRNVKDCMLYTLLCQDCSNPEDALYEEEESTREV</sequence>